<feature type="transmembrane region" description="Helical" evidence="1">
    <location>
        <begin position="6"/>
        <end position="38"/>
    </location>
</feature>
<keyword evidence="3" id="KW-1185">Reference proteome</keyword>
<evidence type="ECO:0000313" key="3">
    <source>
        <dbReference type="Proteomes" id="UP000030643"/>
    </source>
</evidence>
<proteinExistence type="predicted"/>
<name>A0A069CRH4_WEIOS</name>
<reference evidence="3" key="1">
    <citation type="journal article" date="2014" name="Genome Announc.">
        <title>Draft genome sequence of Weissella oryzae SG25T, isolated from fermented rice grains.</title>
        <authorList>
            <person name="Tanizawa Y."/>
            <person name="Fujisawa T."/>
            <person name="Mochizuki T."/>
            <person name="Kaminuma E."/>
            <person name="Suzuki Y."/>
            <person name="Nakamura Y."/>
            <person name="Tohno M."/>
        </authorList>
    </citation>
    <scope>NUCLEOTIDE SEQUENCE [LARGE SCALE GENOMIC DNA]</scope>
    <source>
        <strain evidence="3">DSM 25784 / JCM 18191 / LMG 30913 / SG25</strain>
    </source>
</reference>
<keyword evidence="1" id="KW-0472">Membrane</keyword>
<dbReference type="AlphaFoldDB" id="A0A069CRH4"/>
<gene>
    <name evidence="2" type="ORF">WOSG25_021370</name>
</gene>
<keyword evidence="1" id="KW-1133">Transmembrane helix</keyword>
<protein>
    <submittedName>
        <fullName evidence="2">Uncharacterized protein</fullName>
    </submittedName>
</protein>
<evidence type="ECO:0000256" key="1">
    <source>
        <dbReference type="SAM" id="Phobius"/>
    </source>
</evidence>
<dbReference type="EMBL" id="DF820485">
    <property type="protein sequence ID" value="GAK30340.1"/>
    <property type="molecule type" value="Genomic_DNA"/>
</dbReference>
<dbReference type="Proteomes" id="UP000030643">
    <property type="component" value="Unassembled WGS sequence"/>
</dbReference>
<accession>A0A069CRH4</accession>
<evidence type="ECO:0000313" key="2">
    <source>
        <dbReference type="EMBL" id="GAK30340.1"/>
    </source>
</evidence>
<keyword evidence="1" id="KW-0812">Transmembrane</keyword>
<organism evidence="2 3">
    <name type="scientific">Weissella oryzae (strain DSM 25784 / JCM 18191 / LMG 30913 / SG25)</name>
    <dbReference type="NCBI Taxonomy" id="1329250"/>
    <lineage>
        <taxon>Bacteria</taxon>
        <taxon>Bacillati</taxon>
        <taxon>Bacillota</taxon>
        <taxon>Bacilli</taxon>
        <taxon>Lactobacillales</taxon>
        <taxon>Lactobacillaceae</taxon>
        <taxon>Weissella</taxon>
    </lineage>
</organism>
<sequence>MRFWPLTLFILAGIIFGFGHIIITILLGILLLIGVAIWRIRSYHKKLVQRQYFYNRGYDESEHRERRDVTPK</sequence>